<evidence type="ECO:0000256" key="1">
    <source>
        <dbReference type="ARBA" id="ARBA00004167"/>
    </source>
</evidence>
<dbReference type="InterPro" id="IPR012879">
    <property type="entry name" value="CCDC47"/>
</dbReference>
<dbReference type="PANTHER" id="PTHR12883:SF0">
    <property type="entry name" value="PAT COMPLEX SUBUNIT CCDC47"/>
    <property type="match status" value="1"/>
</dbReference>
<evidence type="ECO:0000256" key="4">
    <source>
        <dbReference type="ARBA" id="ARBA00023136"/>
    </source>
</evidence>
<evidence type="ECO:0000313" key="9">
    <source>
        <dbReference type="Proteomes" id="UP000053664"/>
    </source>
</evidence>
<dbReference type="HOGENOM" id="CLU_042570_2_0_1"/>
<feature type="transmembrane region" description="Helical" evidence="6">
    <location>
        <begin position="77"/>
        <end position="99"/>
    </location>
</feature>
<organism evidence="8 9">
    <name type="scientific">Pseudozyma flocculosa PF-1</name>
    <dbReference type="NCBI Taxonomy" id="1277687"/>
    <lineage>
        <taxon>Eukaryota</taxon>
        <taxon>Fungi</taxon>
        <taxon>Dikarya</taxon>
        <taxon>Basidiomycota</taxon>
        <taxon>Ustilaginomycotina</taxon>
        <taxon>Ustilaginomycetes</taxon>
        <taxon>Ustilaginales</taxon>
        <taxon>Ustilaginaceae</taxon>
        <taxon>Pseudozyma</taxon>
    </lineage>
</organism>
<dbReference type="Pfam" id="PF07946">
    <property type="entry name" value="CCDC47"/>
    <property type="match status" value="1"/>
</dbReference>
<evidence type="ECO:0000256" key="7">
    <source>
        <dbReference type="SAM" id="SignalP"/>
    </source>
</evidence>
<keyword evidence="7" id="KW-0732">Signal</keyword>
<feature type="chain" id="PRO_5001599754" description="DUF1682-domain-containing protein" evidence="7">
    <location>
        <begin position="31"/>
        <end position="432"/>
    </location>
</feature>
<evidence type="ECO:0000256" key="3">
    <source>
        <dbReference type="ARBA" id="ARBA00022989"/>
    </source>
</evidence>
<evidence type="ECO:0000313" key="8">
    <source>
        <dbReference type="EMBL" id="EPQ28267.1"/>
    </source>
</evidence>
<feature type="signal peptide" evidence="7">
    <location>
        <begin position="1"/>
        <end position="30"/>
    </location>
</feature>
<feature type="region of interest" description="Disordered" evidence="5">
    <location>
        <begin position="372"/>
        <end position="432"/>
    </location>
</feature>
<proteinExistence type="predicted"/>
<dbReference type="GO" id="GO:0005509">
    <property type="term" value="F:calcium ion binding"/>
    <property type="evidence" value="ECO:0007669"/>
    <property type="project" value="InterPro"/>
</dbReference>
<evidence type="ECO:0000256" key="2">
    <source>
        <dbReference type="ARBA" id="ARBA00022692"/>
    </source>
</evidence>
<dbReference type="EMBL" id="KE361635">
    <property type="protein sequence ID" value="EPQ28267.1"/>
    <property type="molecule type" value="Genomic_DNA"/>
</dbReference>
<keyword evidence="4 6" id="KW-0472">Membrane</keyword>
<accession>A0A061H5R9</accession>
<dbReference type="OrthoDB" id="10039147at2759"/>
<feature type="compositionally biased region" description="Basic and acidic residues" evidence="5">
    <location>
        <begin position="372"/>
        <end position="417"/>
    </location>
</feature>
<reference evidence="8 9" key="1">
    <citation type="journal article" date="2013" name="Plant Cell">
        <title>The transition from a phytopathogenic smut ancestor to an anamorphic biocontrol agent deciphered by comparative whole-genome analysis.</title>
        <authorList>
            <person name="Lefebvre F."/>
            <person name="Joly D.L."/>
            <person name="Labbe C."/>
            <person name="Teichmann B."/>
            <person name="Linning R."/>
            <person name="Belzile F."/>
            <person name="Bakkeren G."/>
            <person name="Belanger R.R."/>
        </authorList>
    </citation>
    <scope>NUCLEOTIDE SEQUENCE [LARGE SCALE GENOMIC DNA]</scope>
    <source>
        <strain evidence="8 9">PF-1</strain>
    </source>
</reference>
<dbReference type="Proteomes" id="UP000053664">
    <property type="component" value="Unassembled WGS sequence"/>
</dbReference>
<evidence type="ECO:0000256" key="5">
    <source>
        <dbReference type="SAM" id="MobiDB-lite"/>
    </source>
</evidence>
<evidence type="ECO:0008006" key="10">
    <source>
        <dbReference type="Google" id="ProtNLM"/>
    </source>
</evidence>
<comment type="subcellular location">
    <subcellularLocation>
        <location evidence="1">Membrane</location>
        <topology evidence="1">Single-pass membrane protein</topology>
    </subcellularLocation>
</comment>
<evidence type="ECO:0000256" key="6">
    <source>
        <dbReference type="SAM" id="Phobius"/>
    </source>
</evidence>
<dbReference type="RefSeq" id="XP_007879809.1">
    <property type="nucleotide sequence ID" value="XM_007881618.1"/>
</dbReference>
<gene>
    <name evidence="8" type="ORF">PFL1_04094</name>
</gene>
<protein>
    <recommendedName>
        <fullName evidence="10">DUF1682-domain-containing protein</fullName>
    </recommendedName>
</protein>
<name>A0A061H5R9_9BASI</name>
<dbReference type="KEGG" id="pfp:PFL1_04094"/>
<dbReference type="GeneID" id="19318201"/>
<keyword evidence="3 6" id="KW-1133">Transmembrane helix</keyword>
<dbReference type="eggNOG" id="KOG2357">
    <property type="taxonomic scope" value="Eukaryota"/>
</dbReference>
<dbReference type="AlphaFoldDB" id="A0A061H5R9"/>
<sequence>MAHAVTKSAPMGYLFAAWIALLLVPATAAAFELPKFLTGGLGSPNANRPVGATAYQAQQPYDGFEIPITSRLVFRPALFTTEGGVLGVCILFLLIHYAGKARNRQMAERWAKKAMPLLSNEFASVADDTKGRGLVIWNGGSDALIFASGRRGCQSLSAVFTLKPRHDPLERFTSFVFDVATASLVPSHRDLLTLTFALPTTADNVYGIFALVDKTALQATRSGRFDLSFTKINDGDQAVTSRGIPNRFAILTESSDLTDQYLGEPDARGQAQRQKIGVADALKTSAADLLESLVISDQPAERPTGPVAVQQREPRLVLTLCMPKSDAQCEASLALLHVAVNIVDGLDKGIIKPRTEAMAKFRKTRAEVDKELLEESTKEQREAEREAKEEAKRKAEKEKFDRMTPAEQARRKELEKKRAQKKSAMKMQGRQQ</sequence>
<dbReference type="PANTHER" id="PTHR12883">
    <property type="entry name" value="ADIPOCYTE-SPECIFIC PROTEIN 4-RELATED"/>
    <property type="match status" value="1"/>
</dbReference>
<dbReference type="GO" id="GO:0032469">
    <property type="term" value="P:endoplasmic reticulum calcium ion homeostasis"/>
    <property type="evidence" value="ECO:0007669"/>
    <property type="project" value="InterPro"/>
</dbReference>
<dbReference type="GO" id="GO:0005783">
    <property type="term" value="C:endoplasmic reticulum"/>
    <property type="evidence" value="ECO:0007669"/>
    <property type="project" value="InterPro"/>
</dbReference>
<dbReference type="GO" id="GO:0016020">
    <property type="term" value="C:membrane"/>
    <property type="evidence" value="ECO:0007669"/>
    <property type="project" value="UniProtKB-SubCell"/>
</dbReference>
<keyword evidence="2 6" id="KW-0812">Transmembrane</keyword>